<reference evidence="1 2" key="1">
    <citation type="submission" date="2016-05" db="EMBL/GenBank/DDBJ databases">
        <authorList>
            <person name="Lavstsen T."/>
            <person name="Jespersen J.S."/>
        </authorList>
    </citation>
    <scope>NUCLEOTIDE SEQUENCE [LARGE SCALE GENOMIC DNA]</scope>
    <source>
        <strain evidence="1 2">KCJ1736</strain>
    </source>
</reference>
<dbReference type="Proteomes" id="UP000077098">
    <property type="component" value="Unassembled WGS sequence"/>
</dbReference>
<sequence>MAGGSKQTTTQSSAPWSGAQPALTQAVGGAQNLYNSGVGSQVYTGSTVVPWASQTTQAMGNIQNNANANSGGNGLSGQLQSVINNRGLNDMQKDALGGFYGVADAGGYNADMKTAANNMRSLANSQYSVTPELQKVIDAQASKVGDQVNLNASAAGRYGSGANQTLLAKNVGDLTNSTIYNDYNNFLGRRDAANSNLANIGNIALNNRMGATSNVAALGQQGFNNLGAAYTGLNAPNQDLMNLGAMNEDLATRYKNDELRIFNEAQNNPWDQLGRLNAIATGVGSMGSTKTESKPGANPFLTAAGYGLSGLGLLGGTKLF</sequence>
<organism evidence="1 2">
    <name type="scientific">Agrobacterium tumefaciens</name>
    <dbReference type="NCBI Taxonomy" id="358"/>
    <lineage>
        <taxon>Bacteria</taxon>
        <taxon>Pseudomonadati</taxon>
        <taxon>Pseudomonadota</taxon>
        <taxon>Alphaproteobacteria</taxon>
        <taxon>Hyphomicrobiales</taxon>
        <taxon>Rhizobiaceae</taxon>
        <taxon>Rhizobium/Agrobacterium group</taxon>
        <taxon>Agrobacterium</taxon>
        <taxon>Agrobacterium tumefaciens complex</taxon>
    </lineage>
</organism>
<name>A0A176X756_AGRTU</name>
<dbReference type="AlphaFoldDB" id="A0A176X756"/>
<proteinExistence type="predicted"/>
<gene>
    <name evidence="1" type="ORF">A7J57_04805</name>
</gene>
<protein>
    <submittedName>
        <fullName evidence="1">Uncharacterized protein</fullName>
    </submittedName>
</protein>
<comment type="caution">
    <text evidence="1">The sequence shown here is derived from an EMBL/GenBank/DDBJ whole genome shotgun (WGS) entry which is preliminary data.</text>
</comment>
<evidence type="ECO:0000313" key="2">
    <source>
        <dbReference type="Proteomes" id="UP000077098"/>
    </source>
</evidence>
<accession>A0A176X756</accession>
<dbReference type="EMBL" id="LXPS01000022">
    <property type="protein sequence ID" value="OAE43588.1"/>
    <property type="molecule type" value="Genomic_DNA"/>
</dbReference>
<evidence type="ECO:0000313" key="1">
    <source>
        <dbReference type="EMBL" id="OAE43588.1"/>
    </source>
</evidence>
<dbReference type="RefSeq" id="WP_063949602.1">
    <property type="nucleotide sequence ID" value="NZ_LXPS01000022.1"/>
</dbReference>